<dbReference type="InterPro" id="IPR042109">
    <property type="entry name" value="Adenylosuccinate_synth_dom1"/>
</dbReference>
<comment type="subunit">
    <text evidence="1 8">Homodimer.</text>
</comment>
<evidence type="ECO:0000256" key="9">
    <source>
        <dbReference type="PROSITE-ProRule" id="PRU10134"/>
    </source>
</evidence>
<feature type="binding site" description="in other chain" evidence="8">
    <location>
        <position position="240"/>
    </location>
    <ligand>
        <name>IMP</name>
        <dbReference type="ChEBI" id="CHEBI:58053"/>
        <note>ligand shared between dimeric partners</note>
    </ligand>
</feature>
<evidence type="ECO:0000256" key="10">
    <source>
        <dbReference type="RuleBase" id="RU000520"/>
    </source>
</evidence>
<dbReference type="GO" id="GO:0004019">
    <property type="term" value="F:adenylosuccinate synthase activity"/>
    <property type="evidence" value="ECO:0007669"/>
    <property type="project" value="UniProtKB-UniRule"/>
</dbReference>
<dbReference type="Gene3D" id="3.40.440.10">
    <property type="entry name" value="Adenylosuccinate Synthetase, subunit A, domain 1"/>
    <property type="match status" value="1"/>
</dbReference>
<comment type="cofactor">
    <cofactor evidence="8">
        <name>Mg(2+)</name>
        <dbReference type="ChEBI" id="CHEBI:18420"/>
    </cofactor>
    <text evidence="8">Binds 1 Mg(2+) ion per subunit.</text>
</comment>
<feature type="binding site" evidence="8">
    <location>
        <begin position="414"/>
        <end position="416"/>
    </location>
    <ligand>
        <name>GTP</name>
        <dbReference type="ChEBI" id="CHEBI:37565"/>
    </ligand>
</feature>
<feature type="binding site" evidence="8">
    <location>
        <begin position="12"/>
        <end position="18"/>
    </location>
    <ligand>
        <name>GTP</name>
        <dbReference type="ChEBI" id="CHEBI:37565"/>
    </ligand>
</feature>
<reference evidence="11" key="1">
    <citation type="submission" date="2020-10" db="EMBL/GenBank/DDBJ databases">
        <authorList>
            <person name="Gilroy R."/>
        </authorList>
    </citation>
    <scope>NUCLEOTIDE SEQUENCE</scope>
    <source>
        <strain evidence="11">2830</strain>
    </source>
</reference>
<evidence type="ECO:0000256" key="2">
    <source>
        <dbReference type="ARBA" id="ARBA00022598"/>
    </source>
</evidence>
<dbReference type="AlphaFoldDB" id="A0A9D1KY89"/>
<evidence type="ECO:0000256" key="8">
    <source>
        <dbReference type="HAMAP-Rule" id="MF_00011"/>
    </source>
</evidence>
<feature type="binding site" description="in other chain" evidence="8">
    <location>
        <position position="304"/>
    </location>
    <ligand>
        <name>IMP</name>
        <dbReference type="ChEBI" id="CHEBI:58053"/>
        <note>ligand shared between dimeric partners</note>
    </ligand>
</feature>
<dbReference type="InterPro" id="IPR001114">
    <property type="entry name" value="Adenylosuccinate_synthetase"/>
</dbReference>
<dbReference type="InterPro" id="IPR018220">
    <property type="entry name" value="Adenylosuccin_syn_GTP-bd"/>
</dbReference>
<dbReference type="GO" id="GO:0044208">
    <property type="term" value="P:'de novo' AMP biosynthetic process"/>
    <property type="evidence" value="ECO:0007669"/>
    <property type="project" value="UniProtKB-UniRule"/>
</dbReference>
<dbReference type="InterPro" id="IPR033128">
    <property type="entry name" value="Adenylosuccin_syn_Lys_AS"/>
</dbReference>
<dbReference type="Pfam" id="PF00709">
    <property type="entry name" value="Adenylsucc_synt"/>
    <property type="match status" value="1"/>
</dbReference>
<dbReference type="SUPFAM" id="SSF52540">
    <property type="entry name" value="P-loop containing nucleoside triphosphate hydrolases"/>
    <property type="match status" value="1"/>
</dbReference>
<feature type="active site" description="Proton acceptor" evidence="8">
    <location>
        <position position="13"/>
    </location>
</feature>
<comment type="subcellular location">
    <subcellularLocation>
        <location evidence="8">Cytoplasm</location>
    </subcellularLocation>
</comment>
<feature type="binding site" evidence="8">
    <location>
        <begin position="332"/>
        <end position="334"/>
    </location>
    <ligand>
        <name>GTP</name>
        <dbReference type="ChEBI" id="CHEBI:37565"/>
    </ligand>
</feature>
<dbReference type="HAMAP" id="MF_00011">
    <property type="entry name" value="Adenylosucc_synth"/>
    <property type="match status" value="1"/>
</dbReference>
<comment type="pathway">
    <text evidence="8 10">Purine metabolism; AMP biosynthesis via de novo pathway; AMP from IMP: step 1/2.</text>
</comment>
<evidence type="ECO:0000256" key="7">
    <source>
        <dbReference type="ARBA" id="ARBA00023134"/>
    </source>
</evidence>
<evidence type="ECO:0000256" key="4">
    <source>
        <dbReference type="ARBA" id="ARBA00022741"/>
    </source>
</evidence>
<dbReference type="InterPro" id="IPR042110">
    <property type="entry name" value="Adenylosuccinate_synth_dom2"/>
</dbReference>
<dbReference type="GO" id="GO:0046040">
    <property type="term" value="P:IMP metabolic process"/>
    <property type="evidence" value="ECO:0007669"/>
    <property type="project" value="TreeGrafter"/>
</dbReference>
<feature type="binding site" evidence="8">
    <location>
        <position position="306"/>
    </location>
    <ligand>
        <name>GTP</name>
        <dbReference type="ChEBI" id="CHEBI:37565"/>
    </ligand>
</feature>
<dbReference type="PROSITE" id="PS01266">
    <property type="entry name" value="ADENYLOSUCCIN_SYN_1"/>
    <property type="match status" value="1"/>
</dbReference>
<protein>
    <recommendedName>
        <fullName evidence="8 10">Adenylosuccinate synthetase</fullName>
        <shortName evidence="8">AMPSase</shortName>
        <shortName evidence="8">AdSS</shortName>
        <ecNumber evidence="8 10">6.3.4.4</ecNumber>
    </recommendedName>
    <alternativeName>
        <fullName evidence="8">IMP--aspartate ligase</fullName>
    </alternativeName>
</protein>
<dbReference type="NCBIfam" id="NF002223">
    <property type="entry name" value="PRK01117.1"/>
    <property type="match status" value="1"/>
</dbReference>
<feature type="binding site" evidence="8">
    <location>
        <begin position="300"/>
        <end position="306"/>
    </location>
    <ligand>
        <name>substrate</name>
    </ligand>
</feature>
<accession>A0A9D1KY89</accession>
<dbReference type="GO" id="GO:0000287">
    <property type="term" value="F:magnesium ion binding"/>
    <property type="evidence" value="ECO:0007669"/>
    <property type="project" value="UniProtKB-UniRule"/>
</dbReference>
<keyword evidence="4 8" id="KW-0547">Nucleotide-binding</keyword>
<keyword evidence="2 8" id="KW-0436">Ligase</keyword>
<feature type="binding site" evidence="8">
    <location>
        <position position="142"/>
    </location>
    <ligand>
        <name>IMP</name>
        <dbReference type="ChEBI" id="CHEBI:58053"/>
        <note>ligand shared between dimeric partners</note>
    </ligand>
</feature>
<dbReference type="EMBL" id="DVMH01000014">
    <property type="protein sequence ID" value="HIU10048.1"/>
    <property type="molecule type" value="Genomic_DNA"/>
</dbReference>
<dbReference type="PROSITE" id="PS00513">
    <property type="entry name" value="ADENYLOSUCCIN_SYN_2"/>
    <property type="match status" value="1"/>
</dbReference>
<dbReference type="InterPro" id="IPR027417">
    <property type="entry name" value="P-loop_NTPase"/>
</dbReference>
<sequence>MTSVIVVGAQWGDEGKGKITDYLAREADIVLRCQGGSNAGHTVVVGGVTHALHLIPCGILNPDTICVVGNGVVLDLKVALDEIKTLGEQGILCKNLVISEKAHLIMPYHYTMDEYQESLKGDNKIGTTKRGIGPAYMDKAARQGIRLLDLMEWQPFLEKLDYNLKEKNAVFANAGLPIIDEAAKHQIIEEYAAYREQIAPYVGETVYRVNEALADGKRLLFEGAQGSLLDIDHGTYPFVTSSNTVAAGSCIGVGIGPTKIDRVLGIAKSYCTRVGAGPFPTELEDETGEQIRQLGHEFGVTTGRPRRVGWFDSQVVRYSALVNGMTDLCITKLDILDTLPEIKVCTAYSYQGKVIDRMPSTLAHLAECTPIYETLPGWQADTTACRSFRELPTNAQKYILRLEELTGMPISIVAVGADRESTIVRKEMF</sequence>
<feature type="binding site" description="in other chain" evidence="8">
    <location>
        <position position="128"/>
    </location>
    <ligand>
        <name>IMP</name>
        <dbReference type="ChEBI" id="CHEBI:58053"/>
        <note>ligand shared between dimeric partners</note>
    </ligand>
</feature>
<dbReference type="Gene3D" id="1.10.300.10">
    <property type="entry name" value="Adenylosuccinate Synthetase, subunit A, domain 2"/>
    <property type="match status" value="1"/>
</dbReference>
<feature type="active site" evidence="9">
    <location>
        <position position="139"/>
    </location>
</feature>
<feature type="binding site" description="in other chain" evidence="8">
    <location>
        <begin position="38"/>
        <end position="41"/>
    </location>
    <ligand>
        <name>IMP</name>
        <dbReference type="ChEBI" id="CHEBI:58053"/>
        <note>ligand shared between dimeric partners</note>
    </ligand>
</feature>
<evidence type="ECO:0000256" key="1">
    <source>
        <dbReference type="ARBA" id="ARBA00011738"/>
    </source>
</evidence>
<comment type="caution">
    <text evidence="11">The sequence shown here is derived from an EMBL/GenBank/DDBJ whole genome shotgun (WGS) entry which is preliminary data.</text>
</comment>
<evidence type="ECO:0000256" key="6">
    <source>
        <dbReference type="ARBA" id="ARBA00022842"/>
    </source>
</evidence>
<feature type="binding site" description="in other chain" evidence="8">
    <location>
        <position position="225"/>
    </location>
    <ligand>
        <name>IMP</name>
        <dbReference type="ChEBI" id="CHEBI:58053"/>
        <note>ligand shared between dimeric partners</note>
    </ligand>
</feature>
<feature type="binding site" evidence="8">
    <location>
        <begin position="40"/>
        <end position="42"/>
    </location>
    <ligand>
        <name>GTP</name>
        <dbReference type="ChEBI" id="CHEBI:37565"/>
    </ligand>
</feature>
<proteinExistence type="inferred from homology"/>
<feature type="binding site" description="in other chain" evidence="8">
    <location>
        <begin position="13"/>
        <end position="16"/>
    </location>
    <ligand>
        <name>IMP</name>
        <dbReference type="ChEBI" id="CHEBI:58053"/>
        <note>ligand shared between dimeric partners</note>
    </ligand>
</feature>
<dbReference type="GO" id="GO:0005525">
    <property type="term" value="F:GTP binding"/>
    <property type="evidence" value="ECO:0007669"/>
    <property type="project" value="UniProtKB-UniRule"/>
</dbReference>
<evidence type="ECO:0000313" key="11">
    <source>
        <dbReference type="EMBL" id="HIU10048.1"/>
    </source>
</evidence>
<evidence type="ECO:0000256" key="3">
    <source>
        <dbReference type="ARBA" id="ARBA00022723"/>
    </source>
</evidence>
<organism evidence="11 12">
    <name type="scientific">Candidatus Avidehalobacter gallistercoris</name>
    <dbReference type="NCBI Taxonomy" id="2840694"/>
    <lineage>
        <taxon>Bacteria</taxon>
        <taxon>Bacillati</taxon>
        <taxon>Bacillota</taxon>
        <taxon>Clostridia</taxon>
        <taxon>Eubacteriales</taxon>
        <taxon>Peptococcaceae</taxon>
        <taxon>Peptococcaceae incertae sedis</taxon>
        <taxon>Candidatus Avidehalobacter</taxon>
    </lineage>
</organism>
<evidence type="ECO:0000313" key="12">
    <source>
        <dbReference type="Proteomes" id="UP000824124"/>
    </source>
</evidence>
<dbReference type="CDD" id="cd03108">
    <property type="entry name" value="AdSS"/>
    <property type="match status" value="1"/>
</dbReference>
<dbReference type="SMART" id="SM00788">
    <property type="entry name" value="Adenylsucc_synt"/>
    <property type="match status" value="1"/>
</dbReference>
<dbReference type="FunFam" id="3.90.170.10:FF:000001">
    <property type="entry name" value="Adenylosuccinate synthetase"/>
    <property type="match status" value="1"/>
</dbReference>
<feature type="active site" description="Proton donor" evidence="8">
    <location>
        <position position="41"/>
    </location>
</feature>
<comment type="similarity">
    <text evidence="8 10">Belongs to the adenylosuccinate synthetase family.</text>
</comment>
<keyword evidence="8" id="KW-0963">Cytoplasm</keyword>
<comment type="function">
    <text evidence="8">Plays an important role in the de novo pathway of purine nucleotide biosynthesis. Catalyzes the first committed step in the biosynthesis of AMP from IMP.</text>
</comment>
<feature type="binding site" evidence="8">
    <location>
        <position position="40"/>
    </location>
    <ligand>
        <name>Mg(2+)</name>
        <dbReference type="ChEBI" id="CHEBI:18420"/>
    </ligand>
</feature>
<dbReference type="InterPro" id="IPR042111">
    <property type="entry name" value="Adenylosuccinate_synth_dom3"/>
</dbReference>
<dbReference type="Proteomes" id="UP000824124">
    <property type="component" value="Unassembled WGS sequence"/>
</dbReference>
<feature type="binding site" evidence="8">
    <location>
        <position position="13"/>
    </location>
    <ligand>
        <name>Mg(2+)</name>
        <dbReference type="ChEBI" id="CHEBI:18420"/>
    </ligand>
</feature>
<dbReference type="PANTHER" id="PTHR11846">
    <property type="entry name" value="ADENYLOSUCCINATE SYNTHETASE"/>
    <property type="match status" value="1"/>
</dbReference>
<reference evidence="11" key="2">
    <citation type="journal article" date="2021" name="PeerJ">
        <title>Extensive microbial diversity within the chicken gut microbiome revealed by metagenomics and culture.</title>
        <authorList>
            <person name="Gilroy R."/>
            <person name="Ravi A."/>
            <person name="Getino M."/>
            <person name="Pursley I."/>
            <person name="Horton D.L."/>
            <person name="Alikhan N.F."/>
            <person name="Baker D."/>
            <person name="Gharbi K."/>
            <person name="Hall N."/>
            <person name="Watson M."/>
            <person name="Adriaenssens E.M."/>
            <person name="Foster-Nyarko E."/>
            <person name="Jarju S."/>
            <person name="Secka A."/>
            <person name="Antonio M."/>
            <person name="Oren A."/>
            <person name="Chaudhuri R.R."/>
            <person name="La Ragione R."/>
            <person name="Hildebrand F."/>
            <person name="Pallen M.J."/>
        </authorList>
    </citation>
    <scope>NUCLEOTIDE SEQUENCE</scope>
    <source>
        <strain evidence="11">2830</strain>
    </source>
</reference>
<comment type="catalytic activity">
    <reaction evidence="8 10">
        <text>IMP + L-aspartate + GTP = N(6)-(1,2-dicarboxyethyl)-AMP + GDP + phosphate + 2 H(+)</text>
        <dbReference type="Rhea" id="RHEA:15753"/>
        <dbReference type="ChEBI" id="CHEBI:15378"/>
        <dbReference type="ChEBI" id="CHEBI:29991"/>
        <dbReference type="ChEBI" id="CHEBI:37565"/>
        <dbReference type="ChEBI" id="CHEBI:43474"/>
        <dbReference type="ChEBI" id="CHEBI:57567"/>
        <dbReference type="ChEBI" id="CHEBI:58053"/>
        <dbReference type="ChEBI" id="CHEBI:58189"/>
        <dbReference type="EC" id="6.3.4.4"/>
    </reaction>
</comment>
<evidence type="ECO:0000256" key="5">
    <source>
        <dbReference type="ARBA" id="ARBA00022755"/>
    </source>
</evidence>
<dbReference type="PANTHER" id="PTHR11846:SF0">
    <property type="entry name" value="ADENYLOSUCCINATE SYNTHETASE"/>
    <property type="match status" value="1"/>
</dbReference>
<dbReference type="GO" id="GO:0005737">
    <property type="term" value="C:cytoplasm"/>
    <property type="evidence" value="ECO:0007669"/>
    <property type="project" value="UniProtKB-SubCell"/>
</dbReference>
<dbReference type="FunFam" id="1.10.300.10:FF:000001">
    <property type="entry name" value="Adenylosuccinate synthetase"/>
    <property type="match status" value="1"/>
</dbReference>
<name>A0A9D1KY89_9FIRM</name>
<dbReference type="NCBIfam" id="TIGR00184">
    <property type="entry name" value="purA"/>
    <property type="match status" value="1"/>
</dbReference>
<keyword evidence="3 8" id="KW-0479">Metal-binding</keyword>
<keyword evidence="7 8" id="KW-0342">GTP-binding</keyword>
<keyword evidence="5 8" id="KW-0658">Purine biosynthesis</keyword>
<dbReference type="Gene3D" id="3.90.170.10">
    <property type="entry name" value="Adenylosuccinate Synthetase, subunit A, domain 3"/>
    <property type="match status" value="1"/>
</dbReference>
<gene>
    <name evidence="8" type="primary">purA</name>
    <name evidence="11" type="ORF">IAB00_02155</name>
</gene>
<keyword evidence="6 8" id="KW-0460">Magnesium</keyword>
<dbReference type="EC" id="6.3.4.4" evidence="8 10"/>